<reference evidence="3" key="1">
    <citation type="submission" date="2018-10" db="EMBL/GenBank/DDBJ databases">
        <title>Effector identification in a new, highly contiguous assembly of the strawberry crown rot pathogen Phytophthora cactorum.</title>
        <authorList>
            <person name="Armitage A.D."/>
            <person name="Nellist C.F."/>
            <person name="Bates H."/>
            <person name="Vickerstaff R.J."/>
            <person name="Harrison R.J."/>
        </authorList>
    </citation>
    <scope>NUCLEOTIDE SEQUENCE</scope>
    <source>
        <strain evidence="3">4032</strain>
    </source>
</reference>
<dbReference type="CDD" id="cd00009">
    <property type="entry name" value="AAA"/>
    <property type="match status" value="1"/>
</dbReference>
<dbReference type="SUPFAM" id="SSF52540">
    <property type="entry name" value="P-loop containing nucleoside triphosphate hydrolases"/>
    <property type="match status" value="1"/>
</dbReference>
<accession>A0A8T1B3Y6</accession>
<sequence>MEMAVAEREGCARPKIGHFVFRGSPGTGKTTVVRVMAQILHAMKYVGQTKAKVTEKLVEAKGGLLFIDEAYELGKGMYGEEARTNPSYAGMVIVIAGYAKDMDVMLNQLERLDGFGNGRDAGRVWKELLQCHAQRVFDSPEEKTRVKKKHEANDEAERDAGVSDENWEELERAKEAPAAHLEALKRARDQATREEERRRELEEERRRAAAIQEKIRQICPCPAGFKWYKSGSGWRCGGGSHFVWMHS</sequence>
<gene>
    <name evidence="3" type="ORF">PC115_g18388</name>
</gene>
<evidence type="ECO:0000259" key="2">
    <source>
        <dbReference type="Pfam" id="PF00004"/>
    </source>
</evidence>
<dbReference type="PANTHER" id="PTHR43392">
    <property type="entry name" value="AAA-TYPE ATPASE FAMILY PROTEIN / ANKYRIN REPEAT FAMILY PROTEIN"/>
    <property type="match status" value="1"/>
</dbReference>
<dbReference type="GO" id="GO:0005524">
    <property type="term" value="F:ATP binding"/>
    <property type="evidence" value="ECO:0007669"/>
    <property type="project" value="InterPro"/>
</dbReference>
<comment type="caution">
    <text evidence="3">The sequence shown here is derived from an EMBL/GenBank/DDBJ whole genome shotgun (WGS) entry which is preliminary data.</text>
</comment>
<feature type="compositionally biased region" description="Basic and acidic residues" evidence="1">
    <location>
        <begin position="169"/>
        <end position="203"/>
    </location>
</feature>
<evidence type="ECO:0000256" key="1">
    <source>
        <dbReference type="SAM" id="MobiDB-lite"/>
    </source>
</evidence>
<name>A0A8T1B3Y6_9STRA</name>
<dbReference type="Gene3D" id="3.40.50.300">
    <property type="entry name" value="P-loop containing nucleotide triphosphate hydrolases"/>
    <property type="match status" value="1"/>
</dbReference>
<dbReference type="InterPro" id="IPR027417">
    <property type="entry name" value="P-loop_NTPase"/>
</dbReference>
<evidence type="ECO:0000313" key="3">
    <source>
        <dbReference type="EMBL" id="KAG2893654.1"/>
    </source>
</evidence>
<dbReference type="Pfam" id="PF00004">
    <property type="entry name" value="AAA"/>
    <property type="match status" value="1"/>
</dbReference>
<evidence type="ECO:0000313" key="4">
    <source>
        <dbReference type="Proteomes" id="UP000774804"/>
    </source>
</evidence>
<dbReference type="VEuPathDB" id="FungiDB:PC110_g8363"/>
<dbReference type="EMBL" id="RCMI01000947">
    <property type="protein sequence ID" value="KAG2893654.1"/>
    <property type="molecule type" value="Genomic_DNA"/>
</dbReference>
<dbReference type="AlphaFoldDB" id="A0A8T1B3Y6"/>
<protein>
    <recommendedName>
        <fullName evidence="2">ATPase AAA-type core domain-containing protein</fullName>
    </recommendedName>
</protein>
<dbReference type="GO" id="GO:0016887">
    <property type="term" value="F:ATP hydrolysis activity"/>
    <property type="evidence" value="ECO:0007669"/>
    <property type="project" value="InterPro"/>
</dbReference>
<feature type="compositionally biased region" description="Basic and acidic residues" evidence="1">
    <location>
        <begin position="151"/>
        <end position="161"/>
    </location>
</feature>
<dbReference type="InterPro" id="IPR003959">
    <property type="entry name" value="ATPase_AAA_core"/>
</dbReference>
<dbReference type="InterPro" id="IPR050773">
    <property type="entry name" value="CbxX/CfxQ_RuBisCO_ESX"/>
</dbReference>
<feature type="region of interest" description="Disordered" evidence="1">
    <location>
        <begin position="140"/>
        <end position="203"/>
    </location>
</feature>
<proteinExistence type="predicted"/>
<dbReference type="PANTHER" id="PTHR43392:SF2">
    <property type="entry name" value="AAA-TYPE ATPASE FAMILY PROTEIN _ ANKYRIN REPEAT FAMILY PROTEIN"/>
    <property type="match status" value="1"/>
</dbReference>
<feature type="domain" description="ATPase AAA-type core" evidence="2">
    <location>
        <begin position="21"/>
        <end position="77"/>
    </location>
</feature>
<organism evidence="3 4">
    <name type="scientific">Phytophthora cactorum</name>
    <dbReference type="NCBI Taxonomy" id="29920"/>
    <lineage>
        <taxon>Eukaryota</taxon>
        <taxon>Sar</taxon>
        <taxon>Stramenopiles</taxon>
        <taxon>Oomycota</taxon>
        <taxon>Peronosporomycetes</taxon>
        <taxon>Peronosporales</taxon>
        <taxon>Peronosporaceae</taxon>
        <taxon>Phytophthora</taxon>
    </lineage>
</organism>
<dbReference type="Proteomes" id="UP000774804">
    <property type="component" value="Unassembled WGS sequence"/>
</dbReference>